<name>A0A674H7B6_TAEGU</name>
<sequence>MAAAISARDVIGRRRATMLEALGRGGLLLVIGAREFWGEFGDFWGFFGGAEGLEGLEGAGWGVWRGFLGVFGCFWGIFEGIFEGFLGDFLGIFEGFWGGFLGEFLGDFLGYFGGLEFGGLTHFPPSDNVGSEGRSLLRAIASEAVARAEQVLVVLLEVPREQFQEGLNPHVRERLQFQDLFGDPLGWLGRAPPGPGGIFGGVLGGLPSPAPVLLLDSLSWALLREPLPHLCRRLGALLGGAPRKDPPPRIVALLHQELHPPHLLGALGGLARAQLILGGPPETPGAPRRLRLLRDPQKGGGPLQVGRIWGSWGI</sequence>
<dbReference type="GO" id="GO:0000049">
    <property type="term" value="F:tRNA binding"/>
    <property type="evidence" value="ECO:0007669"/>
    <property type="project" value="TreeGrafter"/>
</dbReference>
<evidence type="ECO:0000256" key="7">
    <source>
        <dbReference type="ARBA" id="ARBA00022694"/>
    </source>
</evidence>
<dbReference type="PANTHER" id="PTHR15641:SF1">
    <property type="entry name" value="ELONGATOR COMPLEX PROTEIN 5"/>
    <property type="match status" value="1"/>
</dbReference>
<evidence type="ECO:0000256" key="5">
    <source>
        <dbReference type="ARBA" id="ARBA00020264"/>
    </source>
</evidence>
<reference evidence="9" key="2">
    <citation type="submission" date="2025-09" db="UniProtKB">
        <authorList>
            <consortium name="Ensembl"/>
        </authorList>
    </citation>
    <scope>IDENTIFICATION</scope>
</reference>
<dbReference type="InParanoid" id="A0A674H7B6"/>
<comment type="pathway">
    <text evidence="3">tRNA modification; 5-methoxycarbonylmethyl-2-thiouridine-tRNA biosynthesis.</text>
</comment>
<dbReference type="PANTHER" id="PTHR15641">
    <property type="entry name" value="ELONGATOR COMPLEX PROTEIN 5"/>
    <property type="match status" value="1"/>
</dbReference>
<protein>
    <recommendedName>
        <fullName evidence="5">Elongator complex protein 5</fullName>
    </recommendedName>
</protein>
<evidence type="ECO:0000256" key="2">
    <source>
        <dbReference type="ARBA" id="ARBA00004496"/>
    </source>
</evidence>
<dbReference type="GeneTree" id="ENSGT01000000217795"/>
<evidence type="ECO:0000256" key="3">
    <source>
        <dbReference type="ARBA" id="ARBA00005043"/>
    </source>
</evidence>
<dbReference type="Proteomes" id="UP000007754">
    <property type="component" value="Unplaced"/>
</dbReference>
<evidence type="ECO:0000313" key="9">
    <source>
        <dbReference type="Ensembl" id="ENSTGUP00000030554.1"/>
    </source>
</evidence>
<keyword evidence="6" id="KW-0963">Cytoplasm</keyword>
<comment type="subcellular location">
    <subcellularLocation>
        <location evidence="2">Cytoplasm</location>
    </subcellularLocation>
    <subcellularLocation>
        <location evidence="1">Nucleus</location>
    </subcellularLocation>
</comment>
<dbReference type="AlphaFoldDB" id="A0A674H7B6"/>
<dbReference type="Ensembl" id="ENSTGUT00000027783.1">
    <property type="protein sequence ID" value="ENSTGUP00000030554.1"/>
    <property type="gene ID" value="ENSTGUG00000025314.1"/>
</dbReference>
<keyword evidence="10" id="KW-1185">Reference proteome</keyword>
<comment type="similarity">
    <text evidence="4">Belongs to the ELP5 family.</text>
</comment>
<evidence type="ECO:0000256" key="6">
    <source>
        <dbReference type="ARBA" id="ARBA00022490"/>
    </source>
</evidence>
<reference evidence="9" key="1">
    <citation type="submission" date="2025-08" db="UniProtKB">
        <authorList>
            <consortium name="Ensembl"/>
        </authorList>
    </citation>
    <scope>IDENTIFICATION</scope>
</reference>
<dbReference type="GO" id="GO:0005634">
    <property type="term" value="C:nucleus"/>
    <property type="evidence" value="ECO:0007669"/>
    <property type="project" value="UniProtKB-SubCell"/>
</dbReference>
<evidence type="ECO:0000256" key="1">
    <source>
        <dbReference type="ARBA" id="ARBA00004123"/>
    </source>
</evidence>
<evidence type="ECO:0000256" key="8">
    <source>
        <dbReference type="ARBA" id="ARBA00023242"/>
    </source>
</evidence>
<keyword evidence="8" id="KW-0539">Nucleus</keyword>
<dbReference type="GO" id="GO:0033588">
    <property type="term" value="C:elongator holoenzyme complex"/>
    <property type="evidence" value="ECO:0007669"/>
    <property type="project" value="InterPro"/>
</dbReference>
<dbReference type="GO" id="GO:0002098">
    <property type="term" value="P:tRNA wobble uridine modification"/>
    <property type="evidence" value="ECO:0007669"/>
    <property type="project" value="InterPro"/>
</dbReference>
<evidence type="ECO:0000256" key="4">
    <source>
        <dbReference type="ARBA" id="ARBA00009567"/>
    </source>
</evidence>
<dbReference type="GO" id="GO:0005829">
    <property type="term" value="C:cytosol"/>
    <property type="evidence" value="ECO:0007669"/>
    <property type="project" value="TreeGrafter"/>
</dbReference>
<organism evidence="9 10">
    <name type="scientific">Taeniopygia guttata</name>
    <name type="common">Zebra finch</name>
    <name type="synonym">Poephila guttata</name>
    <dbReference type="NCBI Taxonomy" id="59729"/>
    <lineage>
        <taxon>Eukaryota</taxon>
        <taxon>Metazoa</taxon>
        <taxon>Chordata</taxon>
        <taxon>Craniata</taxon>
        <taxon>Vertebrata</taxon>
        <taxon>Euteleostomi</taxon>
        <taxon>Archelosauria</taxon>
        <taxon>Archosauria</taxon>
        <taxon>Dinosauria</taxon>
        <taxon>Saurischia</taxon>
        <taxon>Theropoda</taxon>
        <taxon>Coelurosauria</taxon>
        <taxon>Aves</taxon>
        <taxon>Neognathae</taxon>
        <taxon>Neoaves</taxon>
        <taxon>Telluraves</taxon>
        <taxon>Australaves</taxon>
        <taxon>Passeriformes</taxon>
        <taxon>Passeroidea</taxon>
        <taxon>Estrildidae</taxon>
        <taxon>Estrildinae</taxon>
        <taxon>Taeniopygia</taxon>
    </lineage>
</organism>
<keyword evidence="7" id="KW-0819">tRNA processing</keyword>
<evidence type="ECO:0000313" key="10">
    <source>
        <dbReference type="Proteomes" id="UP000007754"/>
    </source>
</evidence>
<dbReference type="InterPro" id="IPR019519">
    <property type="entry name" value="Elp5"/>
</dbReference>
<proteinExistence type="inferred from homology"/>
<accession>A0A674H7B6</accession>